<gene>
    <name evidence="2" type="ORF">HMPREF9448_01708</name>
</gene>
<feature type="chain" id="PRO_5003840872" description="Lipoprotein" evidence="1">
    <location>
        <begin position="23"/>
        <end position="215"/>
    </location>
</feature>
<dbReference type="RefSeq" id="WP_008862167.1">
    <property type="nucleotide sequence ID" value="NZ_CAXSYG010000008.1"/>
</dbReference>
<sequence>MKGWYFCVVVAGLLLSSCSQQVQERADGGKTSDTIITEVPVEETCDSTGYRLYQKYLAAIGENPSYFQWKDFPKYLGAAYVDEKGHFVIQVLGDSAKARKQIVEAVGSDEVTVIPRRNSRQLLDSLYAYLCEIRRFRADEPTVAVFDTVCYDARDSWTIYVHVKALDYTTPEYVDSLYRYIGEFRKKVLLSRWVQVEGKYTVVTGVDLDEIKVKE</sequence>
<keyword evidence="1" id="KW-0732">Signal</keyword>
<name>K0X830_9BACT</name>
<dbReference type="STRING" id="742726.HMPREF9448_01708"/>
<comment type="caution">
    <text evidence="2">The sequence shown here is derived from an EMBL/GenBank/DDBJ whole genome shotgun (WGS) entry which is preliminary data.</text>
</comment>
<evidence type="ECO:0008006" key="4">
    <source>
        <dbReference type="Google" id="ProtNLM"/>
    </source>
</evidence>
<evidence type="ECO:0000313" key="3">
    <source>
        <dbReference type="Proteomes" id="UP000006044"/>
    </source>
</evidence>
<evidence type="ECO:0000313" key="2">
    <source>
        <dbReference type="EMBL" id="EJZ63869.1"/>
    </source>
</evidence>
<organism evidence="2 3">
    <name type="scientific">Barnesiella intestinihominis YIT 11860</name>
    <dbReference type="NCBI Taxonomy" id="742726"/>
    <lineage>
        <taxon>Bacteria</taxon>
        <taxon>Pseudomonadati</taxon>
        <taxon>Bacteroidota</taxon>
        <taxon>Bacteroidia</taxon>
        <taxon>Bacteroidales</taxon>
        <taxon>Barnesiellaceae</taxon>
        <taxon>Barnesiella</taxon>
    </lineage>
</organism>
<dbReference type="PROSITE" id="PS51257">
    <property type="entry name" value="PROKAR_LIPOPROTEIN"/>
    <property type="match status" value="1"/>
</dbReference>
<dbReference type="GeneID" id="77848952"/>
<evidence type="ECO:0000256" key="1">
    <source>
        <dbReference type="SAM" id="SignalP"/>
    </source>
</evidence>
<dbReference type="EMBL" id="ADLE01000011">
    <property type="protein sequence ID" value="EJZ63869.1"/>
    <property type="molecule type" value="Genomic_DNA"/>
</dbReference>
<dbReference type="HOGENOM" id="CLU_1281080_0_0_10"/>
<dbReference type="Proteomes" id="UP000006044">
    <property type="component" value="Unassembled WGS sequence"/>
</dbReference>
<accession>K0X830</accession>
<reference evidence="2 3" key="1">
    <citation type="submission" date="2012-08" db="EMBL/GenBank/DDBJ databases">
        <title>The Genome Sequence of Barnesiella intestinihominis YIT 11860.</title>
        <authorList>
            <consortium name="The Broad Institute Genome Sequencing Platform"/>
            <person name="Earl A."/>
            <person name="Ward D."/>
            <person name="Feldgarden M."/>
            <person name="Gevers D."/>
            <person name="Morotomi M."/>
            <person name="Walker B."/>
            <person name="Young S.K."/>
            <person name="Zeng Q."/>
            <person name="Gargeya S."/>
            <person name="Fitzgerald M."/>
            <person name="Haas B."/>
            <person name="Abouelleil A."/>
            <person name="Alvarado L."/>
            <person name="Arachchi H.M."/>
            <person name="Berlin A.M."/>
            <person name="Chapman S.B."/>
            <person name="Goldberg J."/>
            <person name="Griggs A."/>
            <person name="Gujja S."/>
            <person name="Hansen M."/>
            <person name="Howarth C."/>
            <person name="Imamovic A."/>
            <person name="Larimer J."/>
            <person name="McCowen C."/>
            <person name="Montmayeur A."/>
            <person name="Murphy C."/>
            <person name="Neiman D."/>
            <person name="Pearson M."/>
            <person name="Priest M."/>
            <person name="Roberts A."/>
            <person name="Saif S."/>
            <person name="Shea T."/>
            <person name="Sisk P."/>
            <person name="Sykes S."/>
            <person name="Wortman J."/>
            <person name="Nusbaum C."/>
            <person name="Birren B."/>
        </authorList>
    </citation>
    <scope>NUCLEOTIDE SEQUENCE [LARGE SCALE GENOMIC DNA]</scope>
    <source>
        <strain evidence="2 3">YIT 11860</strain>
    </source>
</reference>
<proteinExistence type="predicted"/>
<dbReference type="AlphaFoldDB" id="K0X830"/>
<protein>
    <recommendedName>
        <fullName evidence="4">Lipoprotein</fullName>
    </recommendedName>
</protein>
<feature type="signal peptide" evidence="1">
    <location>
        <begin position="1"/>
        <end position="22"/>
    </location>
</feature>
<keyword evidence="3" id="KW-1185">Reference proteome</keyword>